<reference evidence="1 2" key="1">
    <citation type="journal article" date="2015" name="Nature">
        <title>rRNA introns, odd ribosomes, and small enigmatic genomes across a large radiation of phyla.</title>
        <authorList>
            <person name="Brown C.T."/>
            <person name="Hug L.A."/>
            <person name="Thomas B.C."/>
            <person name="Sharon I."/>
            <person name="Castelle C.J."/>
            <person name="Singh A."/>
            <person name="Wilkins M.J."/>
            <person name="Williams K.H."/>
            <person name="Banfield J.F."/>
        </authorList>
    </citation>
    <scope>NUCLEOTIDE SEQUENCE [LARGE SCALE GENOMIC DNA]</scope>
</reference>
<evidence type="ECO:0000313" key="1">
    <source>
        <dbReference type="EMBL" id="KKT00041.1"/>
    </source>
</evidence>
<gene>
    <name evidence="1" type="ORF">UV76_C0014G0020</name>
</gene>
<dbReference type="Proteomes" id="UP000034646">
    <property type="component" value="Unassembled WGS sequence"/>
</dbReference>
<name>A0A0G1DQ60_9BACT</name>
<dbReference type="AlphaFoldDB" id="A0A0G1DQ60"/>
<evidence type="ECO:0000313" key="2">
    <source>
        <dbReference type="Proteomes" id="UP000034646"/>
    </source>
</evidence>
<protein>
    <submittedName>
        <fullName evidence="1">Uncharacterized protein</fullName>
    </submittedName>
</protein>
<proteinExistence type="predicted"/>
<dbReference type="STRING" id="1618738.UV76_C0014G0020"/>
<accession>A0A0G1DQ60</accession>
<dbReference type="EMBL" id="LCFS01000014">
    <property type="protein sequence ID" value="KKT00041.1"/>
    <property type="molecule type" value="Genomic_DNA"/>
</dbReference>
<organism evidence="1 2">
    <name type="scientific">Candidatus Nomurabacteria bacterium GW2011_GWA2_43_15</name>
    <dbReference type="NCBI Taxonomy" id="1618738"/>
    <lineage>
        <taxon>Bacteria</taxon>
        <taxon>Candidatus Nomuraibacteriota</taxon>
    </lineage>
</organism>
<sequence length="35" mass="4237">MITEALVLYIILRVVAPKKAARLLEWLRRFARRRN</sequence>
<comment type="caution">
    <text evidence="1">The sequence shown here is derived from an EMBL/GenBank/DDBJ whole genome shotgun (WGS) entry which is preliminary data.</text>
</comment>